<gene>
    <name evidence="3" type="ORF">M992_1468</name>
</gene>
<protein>
    <recommendedName>
        <fullName evidence="2">Type IV / VI secretion system DotU domain-containing protein</fullName>
    </recommendedName>
</protein>
<dbReference type="Gene3D" id="1.25.40.590">
    <property type="entry name" value="Type IV / VI secretion system, DotU"/>
    <property type="match status" value="1"/>
</dbReference>
<keyword evidence="1" id="KW-1133">Transmembrane helix</keyword>
<keyword evidence="4" id="KW-1185">Reference proteome</keyword>
<accession>A0A0N0IAJ5</accession>
<keyword evidence="1" id="KW-0812">Transmembrane</keyword>
<dbReference type="PANTHER" id="PTHR38033">
    <property type="entry name" value="MEMBRANE PROTEIN-RELATED"/>
    <property type="match status" value="1"/>
</dbReference>
<feature type="domain" description="Type IV / VI secretion system DotU" evidence="2">
    <location>
        <begin position="48"/>
        <end position="196"/>
    </location>
</feature>
<dbReference type="EMBL" id="LGAA01000016">
    <property type="protein sequence ID" value="KPD02980.1"/>
    <property type="molecule type" value="Genomic_DNA"/>
</dbReference>
<organism evidence="3 4">
    <name type="scientific">Moellerella wisconsensis ATCC 35017</name>
    <dbReference type="NCBI Taxonomy" id="1354267"/>
    <lineage>
        <taxon>Bacteria</taxon>
        <taxon>Pseudomonadati</taxon>
        <taxon>Pseudomonadota</taxon>
        <taxon>Gammaproteobacteria</taxon>
        <taxon>Enterobacterales</taxon>
        <taxon>Morganellaceae</taxon>
        <taxon>Moellerella</taxon>
    </lineage>
</organism>
<comment type="caution">
    <text evidence="3">The sequence shown here is derived from an EMBL/GenBank/DDBJ whole genome shotgun (WGS) entry which is preliminary data.</text>
</comment>
<dbReference type="RefSeq" id="WP_053907963.1">
    <property type="nucleotide sequence ID" value="NZ_CAWMUS010000016.1"/>
</dbReference>
<reference evidence="3 4" key="1">
    <citation type="submission" date="2015-07" db="EMBL/GenBank/DDBJ databases">
        <title>ATOL: Assembling a taxonomically balanced genome-scale reconstruction of the evolutionary history of the Enterobacteriaceae.</title>
        <authorList>
            <person name="Plunkett G.III."/>
            <person name="Neeno-Eckwall E.C."/>
            <person name="Glasner J.D."/>
            <person name="Perna N.T."/>
        </authorList>
    </citation>
    <scope>NUCLEOTIDE SEQUENCE [LARGE SCALE GENOMIC DNA]</scope>
    <source>
        <strain evidence="3 4">ATCC 35017</strain>
    </source>
</reference>
<dbReference type="AlphaFoldDB" id="A0A0N0IAJ5"/>
<sequence length="263" mass="30852">MTYLFNDNKTIRVGRERDSSINSFELTNISNSLTDNIQPIALPYGNKLIEIATPIIITYIYIVKKNRPKDITQFRNSILKKINEFINYGKTSRYHDSIIEKAAFIFCTSFDELILNTNWGQDSGWENSSLLSLVFNSREGGEYFFDFLDSAYRKPDLLTDFLELQYYILSLGFKGKYLHDNNRLANIYHSVYLKLNISVVVKVKKTSRKIILIRNNFHPKNIFNYKFIVIFFILLFFIMTGISEYGYYYLSQDVINLINNDIS</sequence>
<evidence type="ECO:0000313" key="4">
    <source>
        <dbReference type="Proteomes" id="UP000053226"/>
    </source>
</evidence>
<dbReference type="NCBIfam" id="TIGR03349">
    <property type="entry name" value="IV_VI_DotU"/>
    <property type="match status" value="1"/>
</dbReference>
<proteinExistence type="predicted"/>
<dbReference type="InterPro" id="IPR038522">
    <property type="entry name" value="T4/T6SS_DotU_sf"/>
</dbReference>
<evidence type="ECO:0000256" key="1">
    <source>
        <dbReference type="SAM" id="Phobius"/>
    </source>
</evidence>
<dbReference type="Pfam" id="PF09850">
    <property type="entry name" value="DotU"/>
    <property type="match status" value="1"/>
</dbReference>
<keyword evidence="1" id="KW-0472">Membrane</keyword>
<dbReference type="PANTHER" id="PTHR38033:SF1">
    <property type="entry name" value="DOTU FAMILY TYPE IV_VI SECRETION SYSTEM PROTEIN"/>
    <property type="match status" value="1"/>
</dbReference>
<evidence type="ECO:0000313" key="3">
    <source>
        <dbReference type="EMBL" id="KPD02980.1"/>
    </source>
</evidence>
<dbReference type="OrthoDB" id="345640at2"/>
<feature type="transmembrane region" description="Helical" evidence="1">
    <location>
        <begin position="223"/>
        <end position="242"/>
    </location>
</feature>
<dbReference type="NCBIfam" id="NF038228">
    <property type="entry name" value="IcmH_DotU_IVB"/>
    <property type="match status" value="1"/>
</dbReference>
<evidence type="ECO:0000259" key="2">
    <source>
        <dbReference type="Pfam" id="PF09850"/>
    </source>
</evidence>
<dbReference type="InterPro" id="IPR017732">
    <property type="entry name" value="T4/T6SS_DotU"/>
</dbReference>
<dbReference type="Proteomes" id="UP000053226">
    <property type="component" value="Unassembled WGS sequence"/>
</dbReference>
<name>A0A0N0IAJ5_9GAMM</name>